<keyword evidence="1" id="KW-0472">Membrane</keyword>
<evidence type="ECO:0000313" key="4">
    <source>
        <dbReference type="WBParaSite" id="BPAG_0001125301-mRNA-1"/>
    </source>
</evidence>
<dbReference type="EMBL" id="UZAD01013219">
    <property type="protein sequence ID" value="VDN92401.1"/>
    <property type="molecule type" value="Genomic_DNA"/>
</dbReference>
<protein>
    <submittedName>
        <fullName evidence="4">Ferric oxidoreductase domain-containing protein</fullName>
    </submittedName>
</protein>
<reference evidence="4" key="1">
    <citation type="submission" date="2017-02" db="UniProtKB">
        <authorList>
            <consortium name="WormBaseParasite"/>
        </authorList>
    </citation>
    <scope>IDENTIFICATION</scope>
</reference>
<gene>
    <name evidence="2" type="ORF">BPAG_LOCUS11215</name>
</gene>
<name>A0A0N4TRH5_BRUPA</name>
<keyword evidence="1" id="KW-0812">Transmembrane</keyword>
<proteinExistence type="predicted"/>
<organism evidence="4">
    <name type="scientific">Brugia pahangi</name>
    <name type="common">Filarial nematode worm</name>
    <dbReference type="NCBI Taxonomy" id="6280"/>
    <lineage>
        <taxon>Eukaryota</taxon>
        <taxon>Metazoa</taxon>
        <taxon>Ecdysozoa</taxon>
        <taxon>Nematoda</taxon>
        <taxon>Chromadorea</taxon>
        <taxon>Rhabditida</taxon>
        <taxon>Spirurina</taxon>
        <taxon>Spiruromorpha</taxon>
        <taxon>Filarioidea</taxon>
        <taxon>Onchocercidae</taxon>
        <taxon>Brugia</taxon>
    </lineage>
</organism>
<sequence length="99" mass="11246">MEDEIVQHMALFVSLDGFHGSVFAGQTFLPQPRNELHSLADREVTHVELHPWILGLGLILVVTSFSHRFYALRMISCSNQPVQFVFIALHHALGHLLYP</sequence>
<keyword evidence="3" id="KW-1185">Reference proteome</keyword>
<evidence type="ECO:0000256" key="1">
    <source>
        <dbReference type="SAM" id="Phobius"/>
    </source>
</evidence>
<dbReference type="Proteomes" id="UP000278627">
    <property type="component" value="Unassembled WGS sequence"/>
</dbReference>
<evidence type="ECO:0000313" key="2">
    <source>
        <dbReference type="EMBL" id="VDN92401.1"/>
    </source>
</evidence>
<feature type="transmembrane region" description="Helical" evidence="1">
    <location>
        <begin position="49"/>
        <end position="70"/>
    </location>
</feature>
<keyword evidence="1" id="KW-1133">Transmembrane helix</keyword>
<reference evidence="2 3" key="2">
    <citation type="submission" date="2018-11" db="EMBL/GenBank/DDBJ databases">
        <authorList>
            <consortium name="Pathogen Informatics"/>
        </authorList>
    </citation>
    <scope>NUCLEOTIDE SEQUENCE [LARGE SCALE GENOMIC DNA]</scope>
</reference>
<dbReference type="WBParaSite" id="BPAG_0001125301-mRNA-1">
    <property type="protein sequence ID" value="BPAG_0001125301-mRNA-1"/>
    <property type="gene ID" value="BPAG_0001125301"/>
</dbReference>
<evidence type="ECO:0000313" key="3">
    <source>
        <dbReference type="Proteomes" id="UP000278627"/>
    </source>
</evidence>
<accession>A0A0N4TRH5</accession>
<dbReference type="AlphaFoldDB" id="A0A0N4TRH5"/>